<dbReference type="GO" id="GO:0005737">
    <property type="term" value="C:cytoplasm"/>
    <property type="evidence" value="ECO:0007669"/>
    <property type="project" value="TreeGrafter"/>
</dbReference>
<keyword evidence="10" id="KW-1185">Reference proteome</keyword>
<protein>
    <recommendedName>
        <fullName evidence="3">peptide-methionine (R)-S-oxide reductase</fullName>
        <ecNumber evidence="3">1.8.4.12</ecNumber>
    </recommendedName>
</protein>
<dbReference type="NCBIfam" id="TIGR00357">
    <property type="entry name" value="peptide-methionine (R)-S-oxide reductase MsrB"/>
    <property type="match status" value="1"/>
</dbReference>
<accession>A0A4E0Q4V1</accession>
<dbReference type="EMBL" id="PGGK01000007">
    <property type="protein sequence ID" value="TGC08911.1"/>
    <property type="molecule type" value="Genomic_DNA"/>
</dbReference>
<dbReference type="GO" id="GO:0006979">
    <property type="term" value="P:response to oxidative stress"/>
    <property type="evidence" value="ECO:0007669"/>
    <property type="project" value="InterPro"/>
</dbReference>
<dbReference type="GO" id="GO:0046872">
    <property type="term" value="F:metal ion binding"/>
    <property type="evidence" value="ECO:0007669"/>
    <property type="project" value="UniProtKB-KW"/>
</dbReference>
<dbReference type="GO" id="GO:0033743">
    <property type="term" value="F:peptide-methionine (R)-S-oxide reductase activity"/>
    <property type="evidence" value="ECO:0007669"/>
    <property type="project" value="UniProtKB-EC"/>
</dbReference>
<dbReference type="GO" id="GO:0030091">
    <property type="term" value="P:protein repair"/>
    <property type="evidence" value="ECO:0007669"/>
    <property type="project" value="InterPro"/>
</dbReference>
<dbReference type="Gene3D" id="2.170.150.20">
    <property type="entry name" value="Peptide methionine sulfoxide reductase"/>
    <property type="match status" value="1"/>
</dbReference>
<dbReference type="RefSeq" id="WP_135389737.1">
    <property type="nucleotide sequence ID" value="NZ_PGGK01000007.1"/>
</dbReference>
<dbReference type="Pfam" id="PF01641">
    <property type="entry name" value="SelR"/>
    <property type="match status" value="1"/>
</dbReference>
<evidence type="ECO:0000256" key="2">
    <source>
        <dbReference type="ARBA" id="ARBA00007174"/>
    </source>
</evidence>
<evidence type="ECO:0000256" key="7">
    <source>
        <dbReference type="ARBA" id="ARBA00048488"/>
    </source>
</evidence>
<evidence type="ECO:0000259" key="8">
    <source>
        <dbReference type="PROSITE" id="PS51790"/>
    </source>
</evidence>
<dbReference type="InterPro" id="IPR002579">
    <property type="entry name" value="Met_Sox_Rdtase_MsrB_dom"/>
</dbReference>
<dbReference type="EC" id="1.8.4.12" evidence="3"/>
<dbReference type="InterPro" id="IPR011057">
    <property type="entry name" value="Mss4-like_sf"/>
</dbReference>
<evidence type="ECO:0000256" key="4">
    <source>
        <dbReference type="ARBA" id="ARBA00022723"/>
    </source>
</evidence>
<keyword evidence="6" id="KW-0560">Oxidoreductase</keyword>
<comment type="catalytic activity">
    <reaction evidence="7">
        <text>L-methionyl-[protein] + [thioredoxin]-disulfide + H2O = L-methionyl-(R)-S-oxide-[protein] + [thioredoxin]-dithiol</text>
        <dbReference type="Rhea" id="RHEA:24164"/>
        <dbReference type="Rhea" id="RHEA-COMP:10698"/>
        <dbReference type="Rhea" id="RHEA-COMP:10700"/>
        <dbReference type="Rhea" id="RHEA-COMP:12313"/>
        <dbReference type="Rhea" id="RHEA-COMP:12314"/>
        <dbReference type="ChEBI" id="CHEBI:15377"/>
        <dbReference type="ChEBI" id="CHEBI:16044"/>
        <dbReference type="ChEBI" id="CHEBI:29950"/>
        <dbReference type="ChEBI" id="CHEBI:45764"/>
        <dbReference type="ChEBI" id="CHEBI:50058"/>
        <dbReference type="EC" id="1.8.4.12"/>
    </reaction>
</comment>
<evidence type="ECO:0000256" key="3">
    <source>
        <dbReference type="ARBA" id="ARBA00012499"/>
    </source>
</evidence>
<dbReference type="InterPro" id="IPR028427">
    <property type="entry name" value="Met_Sox_Rdtase_MsrB"/>
</dbReference>
<reference evidence="9 10" key="1">
    <citation type="submission" date="2017-11" db="EMBL/GenBank/DDBJ databases">
        <title>Isolation and Characterization of Methanogenic Archaea from Saline Meromictic Lake at Siberia.</title>
        <authorList>
            <person name="Shen Y."/>
            <person name="Huang H.-H."/>
            <person name="Lai M.-C."/>
            <person name="Chen S.-C."/>
        </authorList>
    </citation>
    <scope>NUCLEOTIDE SEQUENCE [LARGE SCALE GENOMIC DNA]</scope>
    <source>
        <strain evidence="9 10">SY-01</strain>
    </source>
</reference>
<evidence type="ECO:0000313" key="10">
    <source>
        <dbReference type="Proteomes" id="UP000297295"/>
    </source>
</evidence>
<dbReference type="PANTHER" id="PTHR10173">
    <property type="entry name" value="METHIONINE SULFOXIDE REDUCTASE"/>
    <property type="match status" value="1"/>
</dbReference>
<evidence type="ECO:0000256" key="1">
    <source>
        <dbReference type="ARBA" id="ARBA00001947"/>
    </source>
</evidence>
<proteinExistence type="inferred from homology"/>
<dbReference type="OrthoDB" id="5961at2157"/>
<evidence type="ECO:0000256" key="5">
    <source>
        <dbReference type="ARBA" id="ARBA00022833"/>
    </source>
</evidence>
<gene>
    <name evidence="9" type="primary">msrB</name>
    <name evidence="9" type="ORF">CUN85_07700</name>
</gene>
<name>A0A4E0Q4V1_9EURY</name>
<dbReference type="PROSITE" id="PS51790">
    <property type="entry name" value="MSRB"/>
    <property type="match status" value="1"/>
</dbReference>
<evidence type="ECO:0000256" key="6">
    <source>
        <dbReference type="ARBA" id="ARBA00023002"/>
    </source>
</evidence>
<keyword evidence="5" id="KW-0862">Zinc</keyword>
<comment type="caution">
    <text evidence="9">The sequence shown here is derived from an EMBL/GenBank/DDBJ whole genome shotgun (WGS) entry which is preliminary data.</text>
</comment>
<dbReference type="FunFam" id="2.170.150.20:FF:000001">
    <property type="entry name" value="Peptide methionine sulfoxide reductase MsrB"/>
    <property type="match status" value="1"/>
</dbReference>
<sequence>MPEKIEKSEEEWKQILSKDEFLVLRKKGTEPAFAGKYYNFKEKGTYLCAACKQELFNSEDKYDSGTGWPSFTKPISEDRIIRRDDNSYFMKRTEILCSRCGSHLGHVFDDGPPSTGERFCMNSISLDFKKKD</sequence>
<organism evidence="9 10">
    <name type="scientific">Methanolobus halotolerans</name>
    <dbReference type="NCBI Taxonomy" id="2052935"/>
    <lineage>
        <taxon>Archaea</taxon>
        <taxon>Methanobacteriati</taxon>
        <taxon>Methanobacteriota</taxon>
        <taxon>Stenosarchaea group</taxon>
        <taxon>Methanomicrobia</taxon>
        <taxon>Methanosarcinales</taxon>
        <taxon>Methanosarcinaceae</taxon>
        <taxon>Methanolobus</taxon>
    </lineage>
</organism>
<comment type="similarity">
    <text evidence="2">Belongs to the MsrB Met sulfoxide reductase family.</text>
</comment>
<dbReference type="Proteomes" id="UP000297295">
    <property type="component" value="Unassembled WGS sequence"/>
</dbReference>
<comment type="cofactor">
    <cofactor evidence="1">
        <name>Zn(2+)</name>
        <dbReference type="ChEBI" id="CHEBI:29105"/>
    </cofactor>
</comment>
<evidence type="ECO:0000313" key="9">
    <source>
        <dbReference type="EMBL" id="TGC08911.1"/>
    </source>
</evidence>
<dbReference type="PANTHER" id="PTHR10173:SF52">
    <property type="entry name" value="METHIONINE-R-SULFOXIDE REDUCTASE B1"/>
    <property type="match status" value="1"/>
</dbReference>
<dbReference type="AlphaFoldDB" id="A0A4E0Q4V1"/>
<keyword evidence="4" id="KW-0479">Metal-binding</keyword>
<feature type="domain" description="MsrB" evidence="8">
    <location>
        <begin position="9"/>
        <end position="131"/>
    </location>
</feature>
<dbReference type="SUPFAM" id="SSF51316">
    <property type="entry name" value="Mss4-like"/>
    <property type="match status" value="1"/>
</dbReference>